<evidence type="ECO:0000256" key="10">
    <source>
        <dbReference type="SAM" id="SignalP"/>
    </source>
</evidence>
<dbReference type="RefSeq" id="WP_135528885.1">
    <property type="nucleotide sequence ID" value="NZ_SRKZ01000001.1"/>
</dbReference>
<comment type="subcellular location">
    <subcellularLocation>
        <location evidence="1">Cell inner membrane</location>
        <topology evidence="1">Single-pass membrane protein</topology>
        <orientation evidence="1">Periplasmic side</orientation>
    </subcellularLocation>
</comment>
<feature type="domain" description="TonB C-terminal" evidence="11">
    <location>
        <begin position="331"/>
        <end position="424"/>
    </location>
</feature>
<dbReference type="InterPro" id="IPR037682">
    <property type="entry name" value="TonB_C"/>
</dbReference>
<dbReference type="Gene3D" id="3.30.1150.10">
    <property type="match status" value="1"/>
</dbReference>
<dbReference type="PANTHER" id="PTHR33446">
    <property type="entry name" value="PROTEIN TONB-RELATED"/>
    <property type="match status" value="1"/>
</dbReference>
<evidence type="ECO:0000256" key="5">
    <source>
        <dbReference type="ARBA" id="ARBA00022519"/>
    </source>
</evidence>
<protein>
    <submittedName>
        <fullName evidence="12">Energy transducer TonB</fullName>
    </submittedName>
</protein>
<evidence type="ECO:0000256" key="6">
    <source>
        <dbReference type="ARBA" id="ARBA00022692"/>
    </source>
</evidence>
<gene>
    <name evidence="12" type="ORF">EU557_02795</name>
</gene>
<keyword evidence="9" id="KW-0472">Membrane</keyword>
<reference evidence="12 13" key="1">
    <citation type="submission" date="2019-04" db="EMBL/GenBank/DDBJ databases">
        <authorList>
            <person name="Feng G."/>
            <person name="Zhang J."/>
            <person name="Zhu H."/>
        </authorList>
    </citation>
    <scope>NUCLEOTIDE SEQUENCE [LARGE SCALE GENOMIC DNA]</scope>
    <source>
        <strain evidence="12 13">JCM 19491</strain>
    </source>
</reference>
<accession>A0A4Z0MU02</accession>
<keyword evidence="5" id="KW-0997">Cell inner membrane</keyword>
<evidence type="ECO:0000256" key="4">
    <source>
        <dbReference type="ARBA" id="ARBA00022475"/>
    </source>
</evidence>
<keyword evidence="3" id="KW-0813">Transport</keyword>
<dbReference type="Proteomes" id="UP000298284">
    <property type="component" value="Unassembled WGS sequence"/>
</dbReference>
<dbReference type="Pfam" id="PF20329">
    <property type="entry name" value="DUF6624"/>
    <property type="match status" value="1"/>
</dbReference>
<dbReference type="GO" id="GO:0031992">
    <property type="term" value="F:energy transducer activity"/>
    <property type="evidence" value="ECO:0007669"/>
    <property type="project" value="TreeGrafter"/>
</dbReference>
<dbReference type="Pfam" id="PF03544">
    <property type="entry name" value="TonB_C"/>
    <property type="match status" value="1"/>
</dbReference>
<sequence length="424" mass="47130">MYYSFSKAMIVGALLWGSCGTYSALAQTADKALIVAQQQLLRQEYAAASATYQQALKQQSGAAHDYYFAAQAAAKNHEAKAALELLGQAVSKGFFREQELQGTAAFASLTTQRDWTKILAAARQKQRKHEAGFNQPLVRLLEKMHYQDQHYRVVAEEADRQYGVNSRAAQEAMAQQGALDPLLIRQADSLLTRNGYPGKAQVGEYQKGVVFFIIQHTPDEKYLPLLTAAADRGDISWSALALLVDRLKTEKGEKQVYGSQSHFWPDGRKQLYPIEDEPNVNLRRAKVGMVPLELYLQQHGITYQVPTAAHNPNPPELYVSPQAREEYKSPVELIGSYEELCTRLTYPAQARKNKVTGDVVLQMVIDPQGVPQKVLVVKGLGSGCDEEAQRVMRTARFTNSSGEDHEIRMSLPFSYDKATAGSGK</sequence>
<evidence type="ECO:0000313" key="12">
    <source>
        <dbReference type="EMBL" id="TGD82727.1"/>
    </source>
</evidence>
<evidence type="ECO:0000259" key="11">
    <source>
        <dbReference type="PROSITE" id="PS52015"/>
    </source>
</evidence>
<dbReference type="InterPro" id="IPR051045">
    <property type="entry name" value="TonB-dependent_transducer"/>
</dbReference>
<evidence type="ECO:0000256" key="8">
    <source>
        <dbReference type="ARBA" id="ARBA00022989"/>
    </source>
</evidence>
<evidence type="ECO:0000256" key="3">
    <source>
        <dbReference type="ARBA" id="ARBA00022448"/>
    </source>
</evidence>
<proteinExistence type="inferred from homology"/>
<keyword evidence="7" id="KW-0653">Protein transport</keyword>
<dbReference type="GO" id="GO:0055085">
    <property type="term" value="P:transmembrane transport"/>
    <property type="evidence" value="ECO:0007669"/>
    <property type="project" value="InterPro"/>
</dbReference>
<dbReference type="SUPFAM" id="SSF74653">
    <property type="entry name" value="TolA/TonB C-terminal domain"/>
    <property type="match status" value="1"/>
</dbReference>
<dbReference type="GO" id="GO:0098797">
    <property type="term" value="C:plasma membrane protein complex"/>
    <property type="evidence" value="ECO:0007669"/>
    <property type="project" value="TreeGrafter"/>
</dbReference>
<evidence type="ECO:0000256" key="7">
    <source>
        <dbReference type="ARBA" id="ARBA00022927"/>
    </source>
</evidence>
<keyword evidence="6" id="KW-0812">Transmembrane</keyword>
<feature type="signal peptide" evidence="10">
    <location>
        <begin position="1"/>
        <end position="23"/>
    </location>
</feature>
<dbReference type="PROSITE" id="PS51257">
    <property type="entry name" value="PROKAR_LIPOPROTEIN"/>
    <property type="match status" value="1"/>
</dbReference>
<dbReference type="GO" id="GO:0015031">
    <property type="term" value="P:protein transport"/>
    <property type="evidence" value="ECO:0007669"/>
    <property type="project" value="UniProtKB-KW"/>
</dbReference>
<dbReference type="InterPro" id="IPR046732">
    <property type="entry name" value="DUF6624"/>
</dbReference>
<dbReference type="AlphaFoldDB" id="A0A4Z0MU02"/>
<keyword evidence="8" id="KW-1133">Transmembrane helix</keyword>
<dbReference type="EMBL" id="SRKZ01000001">
    <property type="protein sequence ID" value="TGD82727.1"/>
    <property type="molecule type" value="Genomic_DNA"/>
</dbReference>
<keyword evidence="13" id="KW-1185">Reference proteome</keyword>
<name>A0A4Z0MU02_9BACT</name>
<dbReference type="InterPro" id="IPR006260">
    <property type="entry name" value="TonB/TolA_C"/>
</dbReference>
<keyword evidence="10" id="KW-0732">Signal</keyword>
<dbReference type="PANTHER" id="PTHR33446:SF2">
    <property type="entry name" value="PROTEIN TONB"/>
    <property type="match status" value="1"/>
</dbReference>
<evidence type="ECO:0000256" key="2">
    <source>
        <dbReference type="ARBA" id="ARBA00006555"/>
    </source>
</evidence>
<feature type="chain" id="PRO_5021395972" evidence="10">
    <location>
        <begin position="24"/>
        <end position="424"/>
    </location>
</feature>
<comment type="similarity">
    <text evidence="2">Belongs to the TonB family.</text>
</comment>
<dbReference type="PROSITE" id="PS52015">
    <property type="entry name" value="TONB_CTD"/>
    <property type="match status" value="1"/>
</dbReference>
<dbReference type="NCBIfam" id="TIGR01352">
    <property type="entry name" value="tonB_Cterm"/>
    <property type="match status" value="1"/>
</dbReference>
<organism evidence="12 13">
    <name type="scientific">Hymenobacter wooponensis</name>
    <dbReference type="NCBI Taxonomy" id="1525360"/>
    <lineage>
        <taxon>Bacteria</taxon>
        <taxon>Pseudomonadati</taxon>
        <taxon>Bacteroidota</taxon>
        <taxon>Cytophagia</taxon>
        <taxon>Cytophagales</taxon>
        <taxon>Hymenobacteraceae</taxon>
        <taxon>Hymenobacter</taxon>
    </lineage>
</organism>
<evidence type="ECO:0000256" key="9">
    <source>
        <dbReference type="ARBA" id="ARBA00023136"/>
    </source>
</evidence>
<keyword evidence="4" id="KW-1003">Cell membrane</keyword>
<evidence type="ECO:0000256" key="1">
    <source>
        <dbReference type="ARBA" id="ARBA00004383"/>
    </source>
</evidence>
<comment type="caution">
    <text evidence="12">The sequence shown here is derived from an EMBL/GenBank/DDBJ whole genome shotgun (WGS) entry which is preliminary data.</text>
</comment>
<evidence type="ECO:0000313" key="13">
    <source>
        <dbReference type="Proteomes" id="UP000298284"/>
    </source>
</evidence>
<dbReference type="OrthoDB" id="1164858at2"/>